<dbReference type="Gene3D" id="3.30.450.180">
    <property type="match status" value="1"/>
</dbReference>
<sequence>MSSDVHSLGGLLSIWRERLLPADVGLESSGRRRTKGLRREELAQLAGVSVDYVMRLEQGRSRTPSAQIVASLARALQLDRTETALLYRAAGLTPPRTGTVSHHIPPGVQRMITRMSDLPLAAFAADWTLLTSTSLWQALFQAPSVIHDPEQNLIVQTFIDESIARIATPRGGPDAFERALVADLRCSAAELSGDSRFRAFIADVRARSPRFAELWEEGRAAVHQTIVKTIHHPVVGDVTLDCDVVTVPDSDVKLVVYTTTESGPDAEKLEFLRVGAIGASMTRS</sequence>
<accession>A0A6N7YUE7</accession>
<proteinExistence type="predicted"/>
<protein>
    <submittedName>
        <fullName evidence="2">Helix-turn-helix domain-containing protein</fullName>
    </submittedName>
</protein>
<evidence type="ECO:0000259" key="1">
    <source>
        <dbReference type="PROSITE" id="PS50943"/>
    </source>
</evidence>
<dbReference type="Pfam" id="PF13560">
    <property type="entry name" value="HTH_31"/>
    <property type="match status" value="1"/>
</dbReference>
<keyword evidence="3" id="KW-1185">Reference proteome</keyword>
<feature type="domain" description="HTH cro/C1-type" evidence="1">
    <location>
        <begin position="35"/>
        <end position="83"/>
    </location>
</feature>
<dbReference type="InterPro" id="IPR041413">
    <property type="entry name" value="MLTR_LBD"/>
</dbReference>
<dbReference type="EMBL" id="WMBA01000023">
    <property type="protein sequence ID" value="MTD55552.1"/>
    <property type="molecule type" value="Genomic_DNA"/>
</dbReference>
<reference evidence="2 3" key="1">
    <citation type="submission" date="2019-11" db="EMBL/GenBank/DDBJ databases">
        <title>Draft genome of Amycolatopsis RM579.</title>
        <authorList>
            <person name="Duangmal K."/>
            <person name="Mingma R."/>
        </authorList>
    </citation>
    <scope>NUCLEOTIDE SEQUENCE [LARGE SCALE GENOMIC DNA]</scope>
    <source>
        <strain evidence="2 3">RM579</strain>
    </source>
</reference>
<dbReference type="RefSeq" id="WP_154757748.1">
    <property type="nucleotide sequence ID" value="NZ_WMBA01000023.1"/>
</dbReference>
<dbReference type="CDD" id="cd00093">
    <property type="entry name" value="HTH_XRE"/>
    <property type="match status" value="1"/>
</dbReference>
<dbReference type="Pfam" id="PF17765">
    <property type="entry name" value="MLTR_LBD"/>
    <property type="match status" value="1"/>
</dbReference>
<dbReference type="PANTHER" id="PTHR35010">
    <property type="entry name" value="BLL4672 PROTEIN-RELATED"/>
    <property type="match status" value="1"/>
</dbReference>
<dbReference type="OrthoDB" id="3608749at2"/>
<name>A0A6N7YUE7_9PSEU</name>
<evidence type="ECO:0000313" key="2">
    <source>
        <dbReference type="EMBL" id="MTD55552.1"/>
    </source>
</evidence>
<dbReference type="SMART" id="SM00530">
    <property type="entry name" value="HTH_XRE"/>
    <property type="match status" value="1"/>
</dbReference>
<dbReference type="GO" id="GO:0003677">
    <property type="term" value="F:DNA binding"/>
    <property type="evidence" value="ECO:0007669"/>
    <property type="project" value="InterPro"/>
</dbReference>
<organism evidence="2 3">
    <name type="scientific">Amycolatopsis pithecellobii</name>
    <dbReference type="NCBI Taxonomy" id="664692"/>
    <lineage>
        <taxon>Bacteria</taxon>
        <taxon>Bacillati</taxon>
        <taxon>Actinomycetota</taxon>
        <taxon>Actinomycetes</taxon>
        <taxon>Pseudonocardiales</taxon>
        <taxon>Pseudonocardiaceae</taxon>
        <taxon>Amycolatopsis</taxon>
    </lineage>
</organism>
<dbReference type="Gene3D" id="1.10.260.40">
    <property type="entry name" value="lambda repressor-like DNA-binding domains"/>
    <property type="match status" value="1"/>
</dbReference>
<dbReference type="AlphaFoldDB" id="A0A6N7YUE7"/>
<dbReference type="InterPro" id="IPR001387">
    <property type="entry name" value="Cro/C1-type_HTH"/>
</dbReference>
<comment type="caution">
    <text evidence="2">The sequence shown here is derived from an EMBL/GenBank/DDBJ whole genome shotgun (WGS) entry which is preliminary data.</text>
</comment>
<dbReference type="SUPFAM" id="SSF47413">
    <property type="entry name" value="lambda repressor-like DNA-binding domains"/>
    <property type="match status" value="1"/>
</dbReference>
<dbReference type="InterPro" id="IPR010982">
    <property type="entry name" value="Lambda_DNA-bd_dom_sf"/>
</dbReference>
<gene>
    <name evidence="2" type="ORF">GKO32_16440</name>
</gene>
<evidence type="ECO:0000313" key="3">
    <source>
        <dbReference type="Proteomes" id="UP000440096"/>
    </source>
</evidence>
<dbReference type="PROSITE" id="PS50943">
    <property type="entry name" value="HTH_CROC1"/>
    <property type="match status" value="1"/>
</dbReference>
<dbReference type="PANTHER" id="PTHR35010:SF2">
    <property type="entry name" value="BLL4672 PROTEIN"/>
    <property type="match status" value="1"/>
</dbReference>
<dbReference type="Proteomes" id="UP000440096">
    <property type="component" value="Unassembled WGS sequence"/>
</dbReference>